<evidence type="ECO:0000313" key="7">
    <source>
        <dbReference type="EMBL" id="NKQ52370.1"/>
    </source>
</evidence>
<evidence type="ECO:0000259" key="6">
    <source>
        <dbReference type="PROSITE" id="PS50931"/>
    </source>
</evidence>
<reference evidence="7 8" key="1">
    <citation type="submission" date="2020-04" db="EMBL/GenBank/DDBJ databases">
        <title>Novel species.</title>
        <authorList>
            <person name="Teo W.F.A."/>
            <person name="Lipun K."/>
            <person name="Srisuk N."/>
            <person name="Duangmal K."/>
        </authorList>
    </citation>
    <scope>NUCLEOTIDE SEQUENCE [LARGE SCALE GENOMIC DNA]</scope>
    <source>
        <strain evidence="7 8">K13G38</strain>
    </source>
</reference>
<evidence type="ECO:0000256" key="3">
    <source>
        <dbReference type="ARBA" id="ARBA00023125"/>
    </source>
</evidence>
<dbReference type="PROSITE" id="PS50931">
    <property type="entry name" value="HTH_LYSR"/>
    <property type="match status" value="1"/>
</dbReference>
<dbReference type="InterPro" id="IPR036388">
    <property type="entry name" value="WH-like_DNA-bd_sf"/>
</dbReference>
<dbReference type="PANTHER" id="PTHR30126">
    <property type="entry name" value="HTH-TYPE TRANSCRIPTIONAL REGULATOR"/>
    <property type="match status" value="1"/>
</dbReference>
<sequence length="337" mass="35417">MSLPDGHRDSPAPGPAQAVPAPEARSQFERLSTRVPEIGALELLLSVARCGSLGQAAREHGISQPAAGSRIRNLERLLGLALIERSAAGSRLTPEGAMVEQWAREVVRAAAGLDAAVAALRAHHERRLRIAASMTVAEYLIPGWLTELHARRPRATVALRVVNSTEVAQLVAADAADIGFIEGPEMPEGLQCQVVGRDRLRLVVAPTHPWARRRYPVSAADLAATPMVVREPGSGTRDTVEAVLAEHGPLAAPLVELSSTTAIKAAVEAGLGPAVLSSLAVAAELADGRLVAVEMAGVELGRVLRAVWPAGRRLTGILRDVVAVARQQTAARVQSSA</sequence>
<evidence type="ECO:0000256" key="2">
    <source>
        <dbReference type="ARBA" id="ARBA00023015"/>
    </source>
</evidence>
<feature type="domain" description="HTH lysR-type" evidence="6">
    <location>
        <begin position="36"/>
        <end position="93"/>
    </location>
</feature>
<feature type="region of interest" description="Disordered" evidence="5">
    <location>
        <begin position="1"/>
        <end position="24"/>
    </location>
</feature>
<dbReference type="SUPFAM" id="SSF46785">
    <property type="entry name" value="Winged helix' DNA-binding domain"/>
    <property type="match status" value="1"/>
</dbReference>
<dbReference type="Pfam" id="PF03466">
    <property type="entry name" value="LysR_substrate"/>
    <property type="match status" value="1"/>
</dbReference>
<comment type="caution">
    <text evidence="7">The sequence shown here is derived from an EMBL/GenBank/DDBJ whole genome shotgun (WGS) entry which is preliminary data.</text>
</comment>
<protein>
    <submittedName>
        <fullName evidence="7">LysR family transcriptional regulator</fullName>
    </submittedName>
</protein>
<dbReference type="Pfam" id="PF00126">
    <property type="entry name" value="HTH_1"/>
    <property type="match status" value="1"/>
</dbReference>
<evidence type="ECO:0000256" key="5">
    <source>
        <dbReference type="SAM" id="MobiDB-lite"/>
    </source>
</evidence>
<dbReference type="Gene3D" id="3.40.190.10">
    <property type="entry name" value="Periplasmic binding protein-like II"/>
    <property type="match status" value="2"/>
</dbReference>
<dbReference type="CDD" id="cd08420">
    <property type="entry name" value="PBP2_CysL_like"/>
    <property type="match status" value="1"/>
</dbReference>
<dbReference type="InterPro" id="IPR000847">
    <property type="entry name" value="LysR_HTH_N"/>
</dbReference>
<organism evidence="7 8">
    <name type="scientific">Amycolatopsis acididurans</name>
    <dbReference type="NCBI Taxonomy" id="2724524"/>
    <lineage>
        <taxon>Bacteria</taxon>
        <taxon>Bacillati</taxon>
        <taxon>Actinomycetota</taxon>
        <taxon>Actinomycetes</taxon>
        <taxon>Pseudonocardiales</taxon>
        <taxon>Pseudonocardiaceae</taxon>
        <taxon>Amycolatopsis</taxon>
    </lineage>
</organism>
<keyword evidence="4" id="KW-0804">Transcription</keyword>
<dbReference type="SUPFAM" id="SSF53850">
    <property type="entry name" value="Periplasmic binding protein-like II"/>
    <property type="match status" value="1"/>
</dbReference>
<dbReference type="InterPro" id="IPR005119">
    <property type="entry name" value="LysR_subst-bd"/>
</dbReference>
<evidence type="ECO:0000256" key="4">
    <source>
        <dbReference type="ARBA" id="ARBA00023163"/>
    </source>
</evidence>
<feature type="compositionally biased region" description="Low complexity" evidence="5">
    <location>
        <begin position="15"/>
        <end position="24"/>
    </location>
</feature>
<gene>
    <name evidence="7" type="ORF">HFP15_05705</name>
</gene>
<feature type="compositionally biased region" description="Basic and acidic residues" evidence="5">
    <location>
        <begin position="1"/>
        <end position="10"/>
    </location>
</feature>
<comment type="similarity">
    <text evidence="1">Belongs to the LysR transcriptional regulatory family.</text>
</comment>
<proteinExistence type="inferred from homology"/>
<evidence type="ECO:0000313" key="8">
    <source>
        <dbReference type="Proteomes" id="UP000715441"/>
    </source>
</evidence>
<name>A0ABX1J1Z1_9PSEU</name>
<evidence type="ECO:0000256" key="1">
    <source>
        <dbReference type="ARBA" id="ARBA00009437"/>
    </source>
</evidence>
<dbReference type="InterPro" id="IPR036390">
    <property type="entry name" value="WH_DNA-bd_sf"/>
</dbReference>
<keyword evidence="3" id="KW-0238">DNA-binding</keyword>
<keyword evidence="2" id="KW-0805">Transcription regulation</keyword>
<keyword evidence="8" id="KW-1185">Reference proteome</keyword>
<dbReference type="PANTHER" id="PTHR30126:SF39">
    <property type="entry name" value="HTH-TYPE TRANSCRIPTIONAL REGULATOR CYSL"/>
    <property type="match status" value="1"/>
</dbReference>
<accession>A0ABX1J1Z1</accession>
<dbReference type="Gene3D" id="1.10.10.10">
    <property type="entry name" value="Winged helix-like DNA-binding domain superfamily/Winged helix DNA-binding domain"/>
    <property type="match status" value="1"/>
</dbReference>
<dbReference type="EMBL" id="JAAXLS010000002">
    <property type="protein sequence ID" value="NKQ52370.1"/>
    <property type="molecule type" value="Genomic_DNA"/>
</dbReference>
<dbReference type="Proteomes" id="UP000715441">
    <property type="component" value="Unassembled WGS sequence"/>
</dbReference>
<dbReference type="RefSeq" id="WP_168512152.1">
    <property type="nucleotide sequence ID" value="NZ_JAAXLS010000002.1"/>
</dbReference>